<sequence length="797" mass="91897">MTVLSVLSIDETTSRVKLNAENFLYVLEKANDHPLAIISIVGKLREGKSYALNHFIRYLRNGGKDAWEEVAVILLDCQGFYDMTLDTEKSAAIFALGSLLSSVLIYNITTKLDMEVLEKVQEFSKYAALVSSTTDAHVSAKTVLTILVRDFKWIKHFSLGLHIIKQPAANVDNPGNYFHHIFPISDAAGDENANLKALQRCFNDIGIFLMPHPGHAFLGAPDSHKPVLEFRNRLRGNGGIHVESSCDEAAGIRAAKALDAFKSEFVQISERTLFSEEDFENKYQPSYNVALQVYNANKSLETKDEVLYIENLQLKCRVYFETRVVENRKKIDKRAAGLSLNAFKEEFAKITEPFCEEEFEAKFYSSWEVAVKIYNSEKSSKSEDEDMCLQNLNKECRSYFEKSCVDGKRRKLNKRAAELALNAFKKKFGKITKSFRESIFENKFYTFWKAAEKTFNSEKSSKIEDEDAYLLNLKKECRKYLEETCLVKNKSRRNERAVNLAIKTFFQRFDRMFGLVESNQEKIQDVTDLSGSYTRVVSNSSAPPQRSSFPRLFKTLENMVWSEQDGLKEKEFDKMLTKELEDATAVSKINAIIFNDDEFKKLSKRVENECTLRFYKQYKPINKDRRKRFNRAIILRILKIAVAGVASAIAIFDSIVELAIIRSSITITARRKNSMNVVTAVTTDESEIPRLENSDQIDSLDGALPELTFIRTKVSQLFREIGLEFDDKLDEGLQRWYTEKTNQLEKNKQPQKRGAFPEPTHIMTRISELFRQRCMEFDEEMNVEFQRLYPERQINFD</sequence>
<gene>
    <name evidence="2" type="ORF">AFUS01_LOCUS41807</name>
</gene>
<dbReference type="InterPro" id="IPR015894">
    <property type="entry name" value="Guanylate-bd_N"/>
</dbReference>
<dbReference type="EMBL" id="CAJVCH010563494">
    <property type="protein sequence ID" value="CAG7832101.1"/>
    <property type="molecule type" value="Genomic_DNA"/>
</dbReference>
<dbReference type="AlphaFoldDB" id="A0A8J2M291"/>
<dbReference type="GO" id="GO:0003924">
    <property type="term" value="F:GTPase activity"/>
    <property type="evidence" value="ECO:0007669"/>
    <property type="project" value="InterPro"/>
</dbReference>
<dbReference type="PANTHER" id="PTHR10751">
    <property type="entry name" value="GUANYLATE BINDING PROTEIN"/>
    <property type="match status" value="1"/>
</dbReference>
<comment type="caution">
    <text evidence="2">The sequence shown here is derived from an EMBL/GenBank/DDBJ whole genome shotgun (WGS) entry which is preliminary data.</text>
</comment>
<reference evidence="2" key="1">
    <citation type="submission" date="2021-06" db="EMBL/GenBank/DDBJ databases">
        <authorList>
            <person name="Hodson N. C."/>
            <person name="Mongue J. A."/>
            <person name="Jaron S. K."/>
        </authorList>
    </citation>
    <scope>NUCLEOTIDE SEQUENCE</scope>
</reference>
<protein>
    <recommendedName>
        <fullName evidence="1">Guanylate-binding protein N-terminal domain-containing protein</fullName>
    </recommendedName>
</protein>
<dbReference type="OrthoDB" id="2135133at2759"/>
<evidence type="ECO:0000313" key="2">
    <source>
        <dbReference type="EMBL" id="CAG7832101.1"/>
    </source>
</evidence>
<proteinExistence type="predicted"/>
<dbReference type="Pfam" id="PF02263">
    <property type="entry name" value="GBP"/>
    <property type="match status" value="1"/>
</dbReference>
<dbReference type="GO" id="GO:0005525">
    <property type="term" value="F:GTP binding"/>
    <property type="evidence" value="ECO:0007669"/>
    <property type="project" value="InterPro"/>
</dbReference>
<accession>A0A8J2M291</accession>
<dbReference type="Proteomes" id="UP000708208">
    <property type="component" value="Unassembled WGS sequence"/>
</dbReference>
<keyword evidence="3" id="KW-1185">Reference proteome</keyword>
<name>A0A8J2M291_9HEXA</name>
<organism evidence="2 3">
    <name type="scientific">Allacma fusca</name>
    <dbReference type="NCBI Taxonomy" id="39272"/>
    <lineage>
        <taxon>Eukaryota</taxon>
        <taxon>Metazoa</taxon>
        <taxon>Ecdysozoa</taxon>
        <taxon>Arthropoda</taxon>
        <taxon>Hexapoda</taxon>
        <taxon>Collembola</taxon>
        <taxon>Symphypleona</taxon>
        <taxon>Sminthuridae</taxon>
        <taxon>Allacma</taxon>
    </lineage>
</organism>
<evidence type="ECO:0000259" key="1">
    <source>
        <dbReference type="Pfam" id="PF02263"/>
    </source>
</evidence>
<feature type="domain" description="Guanylate-binding protein N-terminal" evidence="1">
    <location>
        <begin position="16"/>
        <end position="215"/>
    </location>
</feature>
<evidence type="ECO:0000313" key="3">
    <source>
        <dbReference type="Proteomes" id="UP000708208"/>
    </source>
</evidence>